<comment type="caution">
    <text evidence="8">The sequence shown here is derived from an EMBL/GenBank/DDBJ whole genome shotgun (WGS) entry which is preliminary data.</text>
</comment>
<feature type="domain" description="Peptidase S8/S53" evidence="7">
    <location>
        <begin position="347"/>
        <end position="601"/>
    </location>
</feature>
<comment type="similarity">
    <text evidence="1 5">Belongs to the peptidase S8 family.</text>
</comment>
<dbReference type="InterPro" id="IPR023828">
    <property type="entry name" value="Peptidase_S8_Ser-AS"/>
</dbReference>
<evidence type="ECO:0000256" key="3">
    <source>
        <dbReference type="ARBA" id="ARBA00022801"/>
    </source>
</evidence>
<evidence type="ECO:0000256" key="5">
    <source>
        <dbReference type="PROSITE-ProRule" id="PRU01240"/>
    </source>
</evidence>
<sequence length="907" mass="94367">MYNSPAPRRGRWSPHTRLVAAAVTSLMAMTLAPAPAAATVPIRQAEAAGIGEGVRALRADLAKSAAAVGADVKALDELLAKAEAAGACEAAETLAGFSGDVGRVKLRAEDAARLARGGHRLRGQALSGLPDEEGCAGPVAVFVDPEQAIPAVRSLPGFERGTVRPVAGLLDSSGTRSSFVEDEVMVSTADKGRLDEFTKRWNGAVVHSFVPHAKDAVPQYLVRVDTGLGDPAKLGDHLAELNREQWKADSLAVSSDAGLRLLALAAQEAATDGNPLTVGVNWLDEPADYAGRTLAEAGFGPNGFNDNPAAAYQRDPYGWSYLDAGSVQDIGVTEAWTLLDSVGRLDNKVRVAVLDAGFSPTVNGDLPASTDMWSAVPFKGAGDPGSSASPWHGTIVASALAAVPGNFKGAAGPAGPVADLTLVYTGDDMFLIMAALSAAVADGSNLINMSMGKRAHWALAWTLLPLDGLTALLRATNDILIFASAGNDGANVDGTTCFLTCWEKYFYSPCENTGVICVGGLARNSLNRHGQSNYGSEHVDIYAPFELLVGANPQQSAPNKAFAAAGTSVASPYAVGVAALIWAARPDLSEDAVEDILMRNRRLSPDGKIKKKVINAFDAVRDALPASLMITTPVDGWVLSAVSPSQFRATVFADGNGTPTVTWRLANNTLLGTGNPIWATPPPGNHVITARATFPNGVTATDTVSVSVVNHTPVVTITNPTAASPAYGVSDPIPFHAISSDDAGTLPDSRLSWFLDNATVPFATGHNPTVVTGGGIGTHTVRLRGCDSFNVCAEDTVVITLAVDPPNQPPVVHITSPANGAVLWVNGSDASGPYHQLTLQATATDPEGFPLTTTWYDNGVPLATGLTPTVRLRGGCEVYGHTLTFVATDSAGNTRQDSIYVTVNILC</sequence>
<feature type="active site" description="Charge relay system" evidence="5">
    <location>
        <position position="355"/>
    </location>
</feature>
<keyword evidence="4 5" id="KW-0720">Serine protease</keyword>
<name>A0A8J3JWH1_9ACTN</name>
<evidence type="ECO:0000256" key="4">
    <source>
        <dbReference type="ARBA" id="ARBA00022825"/>
    </source>
</evidence>
<keyword evidence="2 5" id="KW-0645">Protease</keyword>
<dbReference type="GO" id="GO:0004252">
    <property type="term" value="F:serine-type endopeptidase activity"/>
    <property type="evidence" value="ECO:0007669"/>
    <property type="project" value="UniProtKB-UniRule"/>
</dbReference>
<dbReference type="GO" id="GO:0005975">
    <property type="term" value="P:carbohydrate metabolic process"/>
    <property type="evidence" value="ECO:0007669"/>
    <property type="project" value="UniProtKB-ARBA"/>
</dbReference>
<dbReference type="PRINTS" id="PR00723">
    <property type="entry name" value="SUBTILISIN"/>
</dbReference>
<dbReference type="SUPFAM" id="SSF52743">
    <property type="entry name" value="Subtilisin-like"/>
    <property type="match status" value="1"/>
</dbReference>
<evidence type="ECO:0000313" key="9">
    <source>
        <dbReference type="Proteomes" id="UP000601223"/>
    </source>
</evidence>
<feature type="chain" id="PRO_5035163811" description="Peptidase S8/S53 domain-containing protein" evidence="6">
    <location>
        <begin position="37"/>
        <end position="907"/>
    </location>
</feature>
<dbReference type="InterPro" id="IPR036852">
    <property type="entry name" value="Peptidase_S8/S53_dom_sf"/>
</dbReference>
<dbReference type="GO" id="GO:0006508">
    <property type="term" value="P:proteolysis"/>
    <property type="evidence" value="ECO:0007669"/>
    <property type="project" value="UniProtKB-KW"/>
</dbReference>
<keyword evidence="3 5" id="KW-0378">Hydrolase</keyword>
<feature type="active site" description="Charge relay system" evidence="5">
    <location>
        <position position="568"/>
    </location>
</feature>
<organism evidence="8 9">
    <name type="scientific">Catellatospora bangladeshensis</name>
    <dbReference type="NCBI Taxonomy" id="310355"/>
    <lineage>
        <taxon>Bacteria</taxon>
        <taxon>Bacillati</taxon>
        <taxon>Actinomycetota</taxon>
        <taxon>Actinomycetes</taxon>
        <taxon>Micromonosporales</taxon>
        <taxon>Micromonosporaceae</taxon>
        <taxon>Catellatospora</taxon>
    </lineage>
</organism>
<dbReference type="InterPro" id="IPR013783">
    <property type="entry name" value="Ig-like_fold"/>
</dbReference>
<dbReference type="AlphaFoldDB" id="A0A8J3JWH1"/>
<dbReference type="EMBL" id="BONF01000036">
    <property type="protein sequence ID" value="GIF84354.1"/>
    <property type="molecule type" value="Genomic_DNA"/>
</dbReference>
<proteinExistence type="inferred from homology"/>
<keyword evidence="9" id="KW-1185">Reference proteome</keyword>
<dbReference type="PANTHER" id="PTHR43806:SF11">
    <property type="entry name" value="CEREVISIN-RELATED"/>
    <property type="match status" value="1"/>
</dbReference>
<evidence type="ECO:0000256" key="6">
    <source>
        <dbReference type="SAM" id="SignalP"/>
    </source>
</evidence>
<accession>A0A8J3JWH1</accession>
<dbReference type="CDD" id="cd00306">
    <property type="entry name" value="Peptidases_S8_S53"/>
    <property type="match status" value="1"/>
</dbReference>
<dbReference type="Proteomes" id="UP000601223">
    <property type="component" value="Unassembled WGS sequence"/>
</dbReference>
<dbReference type="PROSITE" id="PS51892">
    <property type="entry name" value="SUBTILASE"/>
    <property type="match status" value="1"/>
</dbReference>
<dbReference type="InterPro" id="IPR050131">
    <property type="entry name" value="Peptidase_S8_subtilisin-like"/>
</dbReference>
<evidence type="ECO:0000256" key="1">
    <source>
        <dbReference type="ARBA" id="ARBA00011073"/>
    </source>
</evidence>
<keyword evidence="6" id="KW-0732">Signal</keyword>
<evidence type="ECO:0000256" key="2">
    <source>
        <dbReference type="ARBA" id="ARBA00022670"/>
    </source>
</evidence>
<dbReference type="Gene3D" id="3.40.50.200">
    <property type="entry name" value="Peptidase S8/S53 domain"/>
    <property type="match status" value="1"/>
</dbReference>
<dbReference type="PROSITE" id="PS00138">
    <property type="entry name" value="SUBTILASE_SER"/>
    <property type="match status" value="1"/>
</dbReference>
<gene>
    <name evidence="8" type="ORF">Cba03nite_57030</name>
</gene>
<evidence type="ECO:0000313" key="8">
    <source>
        <dbReference type="EMBL" id="GIF84354.1"/>
    </source>
</evidence>
<feature type="signal peptide" evidence="6">
    <location>
        <begin position="1"/>
        <end position="36"/>
    </location>
</feature>
<dbReference type="Gene3D" id="2.60.40.10">
    <property type="entry name" value="Immunoglobulins"/>
    <property type="match status" value="2"/>
</dbReference>
<protein>
    <recommendedName>
        <fullName evidence="7">Peptidase S8/S53 domain-containing protein</fullName>
    </recommendedName>
</protein>
<feature type="active site" description="Charge relay system" evidence="5">
    <location>
        <position position="392"/>
    </location>
</feature>
<reference evidence="8 9" key="1">
    <citation type="submission" date="2021-01" db="EMBL/GenBank/DDBJ databases">
        <title>Whole genome shotgun sequence of Catellatospora bangladeshensis NBRC 107357.</title>
        <authorList>
            <person name="Komaki H."/>
            <person name="Tamura T."/>
        </authorList>
    </citation>
    <scope>NUCLEOTIDE SEQUENCE [LARGE SCALE GENOMIC DNA]</scope>
    <source>
        <strain evidence="8 9">NBRC 107357</strain>
    </source>
</reference>
<dbReference type="InterPro" id="IPR000209">
    <property type="entry name" value="Peptidase_S8/S53_dom"/>
</dbReference>
<dbReference type="Pfam" id="PF00082">
    <property type="entry name" value="Peptidase_S8"/>
    <property type="match status" value="1"/>
</dbReference>
<dbReference type="RefSeq" id="WP_203752514.1">
    <property type="nucleotide sequence ID" value="NZ_BONF01000036.1"/>
</dbReference>
<dbReference type="InterPro" id="IPR015500">
    <property type="entry name" value="Peptidase_S8_subtilisin-rel"/>
</dbReference>
<evidence type="ECO:0000259" key="7">
    <source>
        <dbReference type="Pfam" id="PF00082"/>
    </source>
</evidence>
<dbReference type="PANTHER" id="PTHR43806">
    <property type="entry name" value="PEPTIDASE S8"/>
    <property type="match status" value="1"/>
</dbReference>